<sequence length="277" mass="30716">MFQLRHNGKGIWFGQFSLFPQEGLVHGISTRLGGVSKLPFASLNMALHTGDEADAVCANRRLFCETLCVKPERLVTLRQVHGERVHRVRSDEAGRGSKVYDDSVLQADALITNELDVPLMLCFADCVPVLFYDPVQRVVAAAHAGWKGTVSRITQKTVQQMRQECNSRPEDVLAGIAPAIGPCCFEVSEAVSEKFCKAFPQYPEIISYSSEGRIFIDLWAANRLQLEEEGLLPRHIDSADVCTKCSAELFYSYRKAQGTTGRFAALISLTDVVEQSD</sequence>
<dbReference type="PANTHER" id="PTHR30616">
    <property type="entry name" value="UNCHARACTERIZED PROTEIN YFIH"/>
    <property type="match status" value="1"/>
</dbReference>
<keyword evidence="4" id="KW-0808">Transferase</keyword>
<comment type="catalytic activity">
    <reaction evidence="10">
        <text>S-methyl-5'-thioadenosine + phosphate = 5-(methylsulfanyl)-alpha-D-ribose 1-phosphate + adenine</text>
        <dbReference type="Rhea" id="RHEA:11852"/>
        <dbReference type="ChEBI" id="CHEBI:16708"/>
        <dbReference type="ChEBI" id="CHEBI:17509"/>
        <dbReference type="ChEBI" id="CHEBI:43474"/>
        <dbReference type="ChEBI" id="CHEBI:58533"/>
        <dbReference type="EC" id="2.4.2.28"/>
    </reaction>
    <physiologicalReaction direction="left-to-right" evidence="10">
        <dbReference type="Rhea" id="RHEA:11853"/>
    </physiologicalReaction>
</comment>
<dbReference type="EMBL" id="JARVLH010000001">
    <property type="protein sequence ID" value="MEX5284433.1"/>
    <property type="molecule type" value="Genomic_DNA"/>
</dbReference>
<evidence type="ECO:0000256" key="8">
    <source>
        <dbReference type="ARBA" id="ARBA00047989"/>
    </source>
</evidence>
<evidence type="ECO:0000256" key="10">
    <source>
        <dbReference type="ARBA" id="ARBA00049893"/>
    </source>
</evidence>
<dbReference type="PANTHER" id="PTHR30616:SF2">
    <property type="entry name" value="PURINE NUCLEOSIDE PHOSPHORYLASE LACC1"/>
    <property type="match status" value="1"/>
</dbReference>
<comment type="caution">
    <text evidence="12">The sequence shown here is derived from an EMBL/GenBank/DDBJ whole genome shotgun (WGS) entry which is preliminary data.</text>
</comment>
<evidence type="ECO:0000256" key="2">
    <source>
        <dbReference type="ARBA" id="ARBA00003215"/>
    </source>
</evidence>
<evidence type="ECO:0000256" key="5">
    <source>
        <dbReference type="ARBA" id="ARBA00022723"/>
    </source>
</evidence>
<dbReference type="CDD" id="cd16833">
    <property type="entry name" value="YfiH"/>
    <property type="match status" value="1"/>
</dbReference>
<gene>
    <name evidence="12" type="primary">pgeF</name>
    <name evidence="12" type="ORF">QCO44_02070</name>
</gene>
<keyword evidence="13" id="KW-1185">Reference proteome</keyword>
<keyword evidence="5" id="KW-0479">Metal-binding</keyword>
<comment type="catalytic activity">
    <reaction evidence="8">
        <text>adenosine + H2O + H(+) = inosine + NH4(+)</text>
        <dbReference type="Rhea" id="RHEA:24408"/>
        <dbReference type="ChEBI" id="CHEBI:15377"/>
        <dbReference type="ChEBI" id="CHEBI:15378"/>
        <dbReference type="ChEBI" id="CHEBI:16335"/>
        <dbReference type="ChEBI" id="CHEBI:17596"/>
        <dbReference type="ChEBI" id="CHEBI:28938"/>
        <dbReference type="EC" id="3.5.4.4"/>
    </reaction>
    <physiologicalReaction direction="left-to-right" evidence="8">
        <dbReference type="Rhea" id="RHEA:24409"/>
    </physiologicalReaction>
</comment>
<comment type="function">
    <text evidence="2">Purine nucleoside enzyme that catalyzes the phosphorolysis of adenosine and inosine nucleosides, yielding D-ribose 1-phosphate and the respective free bases, adenine and hypoxanthine. Also catalyzes the phosphorolysis of S-methyl-5'-thioadenosine into adenine and S-methyl-5-thio-alpha-D-ribose 1-phosphate. Also has adenosine deaminase activity.</text>
</comment>
<evidence type="ECO:0000313" key="12">
    <source>
        <dbReference type="EMBL" id="MEX5284433.1"/>
    </source>
</evidence>
<comment type="catalytic activity">
    <reaction evidence="9">
        <text>adenosine + phosphate = alpha-D-ribose 1-phosphate + adenine</text>
        <dbReference type="Rhea" id="RHEA:27642"/>
        <dbReference type="ChEBI" id="CHEBI:16335"/>
        <dbReference type="ChEBI" id="CHEBI:16708"/>
        <dbReference type="ChEBI" id="CHEBI:43474"/>
        <dbReference type="ChEBI" id="CHEBI:57720"/>
        <dbReference type="EC" id="2.4.2.1"/>
    </reaction>
    <physiologicalReaction direction="left-to-right" evidence="9">
        <dbReference type="Rhea" id="RHEA:27643"/>
    </physiologicalReaction>
</comment>
<dbReference type="NCBIfam" id="TIGR00726">
    <property type="entry name" value="peptidoglycan editing factor PgeF"/>
    <property type="match status" value="1"/>
</dbReference>
<comment type="catalytic activity">
    <reaction evidence="1">
        <text>inosine + phosphate = alpha-D-ribose 1-phosphate + hypoxanthine</text>
        <dbReference type="Rhea" id="RHEA:27646"/>
        <dbReference type="ChEBI" id="CHEBI:17368"/>
        <dbReference type="ChEBI" id="CHEBI:17596"/>
        <dbReference type="ChEBI" id="CHEBI:43474"/>
        <dbReference type="ChEBI" id="CHEBI:57720"/>
        <dbReference type="EC" id="2.4.2.1"/>
    </reaction>
    <physiologicalReaction direction="left-to-right" evidence="1">
        <dbReference type="Rhea" id="RHEA:27647"/>
    </physiologicalReaction>
</comment>
<proteinExistence type="inferred from homology"/>
<dbReference type="SUPFAM" id="SSF64438">
    <property type="entry name" value="CNF1/YfiH-like putative cysteine hydrolases"/>
    <property type="match status" value="1"/>
</dbReference>
<comment type="similarity">
    <text evidence="3 11">Belongs to the purine nucleoside phosphorylase YfiH/LACC1 family.</text>
</comment>
<dbReference type="Gene3D" id="3.60.140.10">
    <property type="entry name" value="CNF1/YfiH-like putative cysteine hydrolases"/>
    <property type="match status" value="1"/>
</dbReference>
<dbReference type="Proteomes" id="UP001559623">
    <property type="component" value="Unassembled WGS sequence"/>
</dbReference>
<organism evidence="12 13">
    <name type="scientific">Selenomonas sputigena</name>
    <dbReference type="NCBI Taxonomy" id="69823"/>
    <lineage>
        <taxon>Bacteria</taxon>
        <taxon>Bacillati</taxon>
        <taxon>Bacillota</taxon>
        <taxon>Negativicutes</taxon>
        <taxon>Selenomonadales</taxon>
        <taxon>Selenomonadaceae</taxon>
        <taxon>Selenomonas</taxon>
    </lineage>
</organism>
<keyword evidence="7" id="KW-0862">Zinc</keyword>
<reference evidence="12 13" key="1">
    <citation type="submission" date="2023-04" db="EMBL/GenBank/DDBJ databases">
        <title>Genome Sequence of Selenomonas sputigena ATCC 33150.</title>
        <authorList>
            <person name="Miller D.P."/>
            <person name="Anvari S."/>
            <person name="Polson S.W."/>
            <person name="Macdonald M."/>
            <person name="Mcdowell J.V."/>
        </authorList>
    </citation>
    <scope>NUCLEOTIDE SEQUENCE [LARGE SCALE GENOMIC DNA]</scope>
    <source>
        <strain evidence="12 13">ATCC 33150</strain>
    </source>
</reference>
<dbReference type="Pfam" id="PF02578">
    <property type="entry name" value="Cu-oxidase_4"/>
    <property type="match status" value="1"/>
</dbReference>
<protein>
    <recommendedName>
        <fullName evidence="11">Purine nucleoside phosphorylase</fullName>
    </recommendedName>
</protein>
<dbReference type="InterPro" id="IPR011324">
    <property type="entry name" value="Cytotoxic_necrot_fac-like_cat"/>
</dbReference>
<dbReference type="InterPro" id="IPR003730">
    <property type="entry name" value="Cu_polyphenol_OxRdtase"/>
</dbReference>
<evidence type="ECO:0000313" key="13">
    <source>
        <dbReference type="Proteomes" id="UP001559623"/>
    </source>
</evidence>
<dbReference type="InterPro" id="IPR038371">
    <property type="entry name" value="Cu_polyphenol_OxRdtase_sf"/>
</dbReference>
<keyword evidence="6" id="KW-0378">Hydrolase</keyword>
<evidence type="ECO:0000256" key="9">
    <source>
        <dbReference type="ARBA" id="ARBA00048968"/>
    </source>
</evidence>
<evidence type="ECO:0000256" key="6">
    <source>
        <dbReference type="ARBA" id="ARBA00022801"/>
    </source>
</evidence>
<name>A0ABV3X2L8_9FIRM</name>
<evidence type="ECO:0000256" key="7">
    <source>
        <dbReference type="ARBA" id="ARBA00022833"/>
    </source>
</evidence>
<evidence type="ECO:0000256" key="3">
    <source>
        <dbReference type="ARBA" id="ARBA00007353"/>
    </source>
</evidence>
<evidence type="ECO:0000256" key="1">
    <source>
        <dbReference type="ARBA" id="ARBA00000553"/>
    </source>
</evidence>
<evidence type="ECO:0000256" key="11">
    <source>
        <dbReference type="RuleBase" id="RU361274"/>
    </source>
</evidence>
<dbReference type="RefSeq" id="WP_368846146.1">
    <property type="nucleotide sequence ID" value="NZ_CP194411.1"/>
</dbReference>
<accession>A0ABV3X2L8</accession>
<evidence type="ECO:0000256" key="4">
    <source>
        <dbReference type="ARBA" id="ARBA00022679"/>
    </source>
</evidence>